<dbReference type="Proteomes" id="UP001596066">
    <property type="component" value="Unassembled WGS sequence"/>
</dbReference>
<comment type="caution">
    <text evidence="2">The sequence shown here is derived from an EMBL/GenBank/DDBJ whole genome shotgun (WGS) entry which is preliminary data.</text>
</comment>
<evidence type="ECO:0000313" key="2">
    <source>
        <dbReference type="EMBL" id="MFC5646271.1"/>
    </source>
</evidence>
<dbReference type="InterPro" id="IPR023286">
    <property type="entry name" value="ABATE_dom_sf"/>
</dbReference>
<feature type="domain" description="Zinc finger CGNR" evidence="1">
    <location>
        <begin position="146"/>
        <end position="185"/>
    </location>
</feature>
<dbReference type="PANTHER" id="PTHR35525">
    <property type="entry name" value="BLL6575 PROTEIN"/>
    <property type="match status" value="1"/>
</dbReference>
<sequence>MEPDQERRHVTQDLADGNPRGLYFLTELANTVRDRPEATTADLQAILERHGGPTLQLTDTDAQQLRQATTHLIAILTTRDPDDAAQAINTLLDRYPARPRLVRLPGRPWSMHTRTPPTADLTHWLLSTCALALGLWLSERQACAWGQCAAPTCNRFYIDTGRRTPQRFCTPRCATRVRVAAHRAQQAGN</sequence>
<dbReference type="EMBL" id="JBHSOC010000095">
    <property type="protein sequence ID" value="MFC5646271.1"/>
    <property type="molecule type" value="Genomic_DNA"/>
</dbReference>
<dbReference type="RefSeq" id="WP_346148794.1">
    <property type="nucleotide sequence ID" value="NZ_BAAAUA010000056.1"/>
</dbReference>
<organism evidence="2 3">
    <name type="scientific">Kitasatospora cinereorecta</name>
    <dbReference type="NCBI Taxonomy" id="285560"/>
    <lineage>
        <taxon>Bacteria</taxon>
        <taxon>Bacillati</taxon>
        <taxon>Actinomycetota</taxon>
        <taxon>Actinomycetes</taxon>
        <taxon>Kitasatosporales</taxon>
        <taxon>Streptomycetaceae</taxon>
        <taxon>Kitasatospora</taxon>
    </lineage>
</organism>
<proteinExistence type="predicted"/>
<dbReference type="InterPro" id="IPR021005">
    <property type="entry name" value="Znf_CGNR"/>
</dbReference>
<dbReference type="Pfam" id="PF11706">
    <property type="entry name" value="zf-CGNR"/>
    <property type="match status" value="1"/>
</dbReference>
<protein>
    <submittedName>
        <fullName evidence="2">CGNR zinc finger domain-containing protein</fullName>
    </submittedName>
</protein>
<dbReference type="InterPro" id="IPR010852">
    <property type="entry name" value="ABATE"/>
</dbReference>
<dbReference type="SUPFAM" id="SSF160904">
    <property type="entry name" value="Jann2411-like"/>
    <property type="match status" value="1"/>
</dbReference>
<evidence type="ECO:0000313" key="3">
    <source>
        <dbReference type="Proteomes" id="UP001596066"/>
    </source>
</evidence>
<dbReference type="Gene3D" id="1.10.3300.10">
    <property type="entry name" value="Jann2411-like domain"/>
    <property type="match status" value="1"/>
</dbReference>
<reference evidence="3" key="1">
    <citation type="journal article" date="2019" name="Int. J. Syst. Evol. Microbiol.">
        <title>The Global Catalogue of Microorganisms (GCM) 10K type strain sequencing project: providing services to taxonomists for standard genome sequencing and annotation.</title>
        <authorList>
            <consortium name="The Broad Institute Genomics Platform"/>
            <consortium name="The Broad Institute Genome Sequencing Center for Infectious Disease"/>
            <person name="Wu L."/>
            <person name="Ma J."/>
        </authorList>
    </citation>
    <scope>NUCLEOTIDE SEQUENCE [LARGE SCALE GENOMIC DNA]</scope>
    <source>
        <strain evidence="3">CGMCC 4.1622</strain>
    </source>
</reference>
<dbReference type="PANTHER" id="PTHR35525:SF3">
    <property type="entry name" value="BLL6575 PROTEIN"/>
    <property type="match status" value="1"/>
</dbReference>
<name>A0ABW0VNX0_9ACTN</name>
<accession>A0ABW0VNX0</accession>
<gene>
    <name evidence="2" type="ORF">ACFPZF_33590</name>
</gene>
<evidence type="ECO:0000259" key="1">
    <source>
        <dbReference type="Pfam" id="PF11706"/>
    </source>
</evidence>
<dbReference type="Pfam" id="PF07336">
    <property type="entry name" value="ABATE"/>
    <property type="match status" value="1"/>
</dbReference>
<keyword evidence="3" id="KW-1185">Reference proteome</keyword>